<dbReference type="GO" id="GO:0005737">
    <property type="term" value="C:cytoplasm"/>
    <property type="evidence" value="ECO:0007669"/>
    <property type="project" value="TreeGrafter"/>
</dbReference>
<evidence type="ECO:0000313" key="3">
    <source>
        <dbReference type="Proteomes" id="UP001311232"/>
    </source>
</evidence>
<accession>A0AAV9S9L9</accession>
<name>A0AAV9S9L9_9TELE</name>
<organism evidence="2 3">
    <name type="scientific">Crenichthys baileyi</name>
    <name type="common">White River springfish</name>
    <dbReference type="NCBI Taxonomy" id="28760"/>
    <lineage>
        <taxon>Eukaryota</taxon>
        <taxon>Metazoa</taxon>
        <taxon>Chordata</taxon>
        <taxon>Craniata</taxon>
        <taxon>Vertebrata</taxon>
        <taxon>Euteleostomi</taxon>
        <taxon>Actinopterygii</taxon>
        <taxon>Neopterygii</taxon>
        <taxon>Teleostei</taxon>
        <taxon>Neoteleostei</taxon>
        <taxon>Acanthomorphata</taxon>
        <taxon>Ovalentaria</taxon>
        <taxon>Atherinomorphae</taxon>
        <taxon>Cyprinodontiformes</taxon>
        <taxon>Goodeidae</taxon>
        <taxon>Crenichthys</taxon>
    </lineage>
</organism>
<evidence type="ECO:0000313" key="2">
    <source>
        <dbReference type="EMBL" id="KAK5617908.1"/>
    </source>
</evidence>
<dbReference type="GO" id="GO:0006886">
    <property type="term" value="P:intracellular protein transport"/>
    <property type="evidence" value="ECO:0007669"/>
    <property type="project" value="TreeGrafter"/>
</dbReference>
<dbReference type="GO" id="GO:0012506">
    <property type="term" value="C:vesicle membrane"/>
    <property type="evidence" value="ECO:0007669"/>
    <property type="project" value="TreeGrafter"/>
</dbReference>
<reference evidence="2 3" key="1">
    <citation type="submission" date="2021-06" db="EMBL/GenBank/DDBJ databases">
        <authorList>
            <person name="Palmer J.M."/>
        </authorList>
    </citation>
    <scope>NUCLEOTIDE SEQUENCE [LARGE SCALE GENOMIC DNA]</scope>
    <source>
        <strain evidence="2 3">MEX-2019</strain>
        <tissue evidence="2">Muscle</tissue>
    </source>
</reference>
<gene>
    <name evidence="2" type="ORF">CRENBAI_024818</name>
</gene>
<sequence length="232" mass="25246">MSPRHPCTRVSHIHANAHFNHFVSCQERNVSQPRSSLKPGVPFLTRLPLTLPSGSVQPPPFVLCFYSIPPYLFLSHQRTPTGLLSSARLIQSAALEGTGSQECSLFRCNTLFPAHRALMTAIRAADLFPGALVYFGSDVNAEFYIKRELLETSVSALQANESIASCMLQSPEICSGSVAFEESPPSPSEAAMGTDPKSVQEEPESYTHPLGGKPTRSDPGKVPKWLKLPGKK</sequence>
<dbReference type="AlphaFoldDB" id="A0AAV9S9L9"/>
<evidence type="ECO:0000256" key="1">
    <source>
        <dbReference type="SAM" id="MobiDB-lite"/>
    </source>
</evidence>
<keyword evidence="3" id="KW-1185">Reference proteome</keyword>
<dbReference type="GO" id="GO:0005634">
    <property type="term" value="C:nucleus"/>
    <property type="evidence" value="ECO:0007669"/>
    <property type="project" value="TreeGrafter"/>
</dbReference>
<dbReference type="EMBL" id="JAHHUM010000655">
    <property type="protein sequence ID" value="KAK5617908.1"/>
    <property type="molecule type" value="Genomic_DNA"/>
</dbReference>
<dbReference type="GO" id="GO:0042593">
    <property type="term" value="P:glucose homeostasis"/>
    <property type="evidence" value="ECO:0007669"/>
    <property type="project" value="TreeGrafter"/>
</dbReference>
<dbReference type="PANTHER" id="PTHR46467:SF1">
    <property type="entry name" value="TETHER CONTAINING UBX DOMAIN FOR GLUT4"/>
    <property type="match status" value="1"/>
</dbReference>
<protein>
    <submittedName>
        <fullName evidence="2">Uncharacterized protein</fullName>
    </submittedName>
</protein>
<comment type="caution">
    <text evidence="2">The sequence shown here is derived from an EMBL/GenBank/DDBJ whole genome shotgun (WGS) entry which is preliminary data.</text>
</comment>
<dbReference type="Proteomes" id="UP001311232">
    <property type="component" value="Unassembled WGS sequence"/>
</dbReference>
<dbReference type="PANTHER" id="PTHR46467">
    <property type="entry name" value="TETHER CONTAINING UBX DOMAIN FOR GLUT4"/>
    <property type="match status" value="1"/>
</dbReference>
<feature type="region of interest" description="Disordered" evidence="1">
    <location>
        <begin position="177"/>
        <end position="232"/>
    </location>
</feature>
<proteinExistence type="predicted"/>